<gene>
    <name evidence="2" type="primary">tsaB</name>
    <name evidence="2" type="ORF">ELQ92_06320</name>
</gene>
<dbReference type="Pfam" id="PF00814">
    <property type="entry name" value="TsaD"/>
    <property type="match status" value="1"/>
</dbReference>
<keyword evidence="3" id="KW-1185">Reference proteome</keyword>
<name>A0A444QCI9_9MICO</name>
<dbReference type="RefSeq" id="WP_128498162.1">
    <property type="nucleotide sequence ID" value="NZ_RZNC01000002.1"/>
</dbReference>
<keyword evidence="2" id="KW-0808">Transferase</keyword>
<organism evidence="2 3">
    <name type="scientific">Labedella populi</name>
    <dbReference type="NCBI Taxonomy" id="2498850"/>
    <lineage>
        <taxon>Bacteria</taxon>
        <taxon>Bacillati</taxon>
        <taxon>Actinomycetota</taxon>
        <taxon>Actinomycetes</taxon>
        <taxon>Micrococcales</taxon>
        <taxon>Microbacteriaceae</taxon>
        <taxon>Labedella</taxon>
    </lineage>
</organism>
<comment type="caution">
    <text evidence="2">The sequence shown here is derived from an EMBL/GenBank/DDBJ whole genome shotgun (WGS) entry which is preliminary data.</text>
</comment>
<protein>
    <submittedName>
        <fullName evidence="2">tRNA (Adenosine(37)-N6)-threonylcarbamoyltransferase complex dimerization subunit type 1 TsaB</fullName>
    </submittedName>
</protein>
<dbReference type="Proteomes" id="UP000288603">
    <property type="component" value="Unassembled WGS sequence"/>
</dbReference>
<dbReference type="EMBL" id="RZNC01000002">
    <property type="protein sequence ID" value="RWZ64381.1"/>
    <property type="molecule type" value="Genomic_DNA"/>
</dbReference>
<dbReference type="InterPro" id="IPR043129">
    <property type="entry name" value="ATPase_NBD"/>
</dbReference>
<evidence type="ECO:0000313" key="2">
    <source>
        <dbReference type="EMBL" id="RWZ64381.1"/>
    </source>
</evidence>
<dbReference type="PANTHER" id="PTHR11735:SF11">
    <property type="entry name" value="TRNA THREONYLCARBAMOYLADENOSINE BIOSYNTHESIS PROTEIN TSAB"/>
    <property type="match status" value="1"/>
</dbReference>
<reference evidence="2 3" key="1">
    <citation type="submission" date="2018-12" db="EMBL/GenBank/DDBJ databases">
        <authorList>
            <person name="Li F."/>
        </authorList>
    </citation>
    <scope>NUCLEOTIDE SEQUENCE [LARGE SCALE GENOMIC DNA]</scope>
    <source>
        <strain evidence="2 3">8H24J-4-2</strain>
    </source>
</reference>
<dbReference type="GO" id="GO:0002949">
    <property type="term" value="P:tRNA threonylcarbamoyladenosine modification"/>
    <property type="evidence" value="ECO:0007669"/>
    <property type="project" value="InterPro"/>
</dbReference>
<evidence type="ECO:0000313" key="3">
    <source>
        <dbReference type="Proteomes" id="UP000288603"/>
    </source>
</evidence>
<dbReference type="GO" id="GO:0016740">
    <property type="term" value="F:transferase activity"/>
    <property type="evidence" value="ECO:0007669"/>
    <property type="project" value="UniProtKB-KW"/>
</dbReference>
<evidence type="ECO:0000259" key="1">
    <source>
        <dbReference type="Pfam" id="PF00814"/>
    </source>
</evidence>
<dbReference type="AlphaFoldDB" id="A0A444QCI9"/>
<dbReference type="InterPro" id="IPR022496">
    <property type="entry name" value="T6A_TsaB"/>
</dbReference>
<dbReference type="PANTHER" id="PTHR11735">
    <property type="entry name" value="TRNA N6-ADENOSINE THREONYLCARBAMOYLTRANSFERASE"/>
    <property type="match status" value="1"/>
</dbReference>
<feature type="domain" description="Gcp-like" evidence="1">
    <location>
        <begin position="33"/>
        <end position="129"/>
    </location>
</feature>
<dbReference type="OrthoDB" id="9809995at2"/>
<dbReference type="Gene3D" id="3.30.420.40">
    <property type="match status" value="1"/>
</dbReference>
<sequence length="204" mass="21239">MILAIDSSIGTSVALSDATGRLLSERSEAGHLSHAEVIGDLIGAVLREANADRADVTAVASGMGPGPFTGLRIGIAAARAFGVARRVPVVPVVSHDAIAAARLDRPVDGDLVVVTDARRREVAWSRYSGVDASGPVRVSGPELAAREGFDVVDAERLDAAEVPAALVARLAALTLTGARHHETDDVIYLRAPDVTLSTRKRVTP</sequence>
<accession>A0A444QCI9</accession>
<dbReference type="GO" id="GO:0005829">
    <property type="term" value="C:cytosol"/>
    <property type="evidence" value="ECO:0007669"/>
    <property type="project" value="TreeGrafter"/>
</dbReference>
<dbReference type="NCBIfam" id="TIGR03725">
    <property type="entry name" value="T6A_YeaZ"/>
    <property type="match status" value="1"/>
</dbReference>
<proteinExistence type="predicted"/>
<dbReference type="InterPro" id="IPR000905">
    <property type="entry name" value="Gcp-like_dom"/>
</dbReference>
<dbReference type="SUPFAM" id="SSF53067">
    <property type="entry name" value="Actin-like ATPase domain"/>
    <property type="match status" value="1"/>
</dbReference>